<evidence type="ECO:0000259" key="6">
    <source>
        <dbReference type="Pfam" id="PF22528"/>
    </source>
</evidence>
<organism evidence="7 8">
    <name type="scientific">Daucus carota subsp. sativus</name>
    <name type="common">Carrot</name>
    <dbReference type="NCBI Taxonomy" id="79200"/>
    <lineage>
        <taxon>Eukaryota</taxon>
        <taxon>Viridiplantae</taxon>
        <taxon>Streptophyta</taxon>
        <taxon>Embryophyta</taxon>
        <taxon>Tracheophyta</taxon>
        <taxon>Spermatophyta</taxon>
        <taxon>Magnoliopsida</taxon>
        <taxon>eudicotyledons</taxon>
        <taxon>Gunneridae</taxon>
        <taxon>Pentapetalae</taxon>
        <taxon>asterids</taxon>
        <taxon>campanulids</taxon>
        <taxon>Apiales</taxon>
        <taxon>Apiaceae</taxon>
        <taxon>Apioideae</taxon>
        <taxon>Scandiceae</taxon>
        <taxon>Daucinae</taxon>
        <taxon>Daucus</taxon>
        <taxon>Daucus sect. Daucus</taxon>
    </lineage>
</organism>
<dbReference type="CDD" id="cd02440">
    <property type="entry name" value="AdoMet_MTases"/>
    <property type="match status" value="1"/>
</dbReference>
<evidence type="ECO:0000256" key="1">
    <source>
        <dbReference type="ARBA" id="ARBA00022603"/>
    </source>
</evidence>
<dbReference type="InterPro" id="IPR055135">
    <property type="entry name" value="PRMT_dom"/>
</dbReference>
<dbReference type="AlphaFoldDB" id="A0AAF1BD51"/>
<dbReference type="InterPro" id="IPR025799">
    <property type="entry name" value="Arg_MeTrfase"/>
</dbReference>
<keyword evidence="2 4" id="KW-0808">Transferase</keyword>
<feature type="domain" description="Protein arginine N-methyltransferase" evidence="6">
    <location>
        <begin position="199"/>
        <end position="303"/>
    </location>
</feature>
<dbReference type="EMBL" id="CP093351">
    <property type="protein sequence ID" value="WOH15334.1"/>
    <property type="molecule type" value="Genomic_DNA"/>
</dbReference>
<dbReference type="InterPro" id="IPR029063">
    <property type="entry name" value="SAM-dependent_MTases_sf"/>
</dbReference>
<feature type="region of interest" description="Disordered" evidence="5">
    <location>
        <begin position="308"/>
        <end position="335"/>
    </location>
</feature>
<evidence type="ECO:0000256" key="3">
    <source>
        <dbReference type="ARBA" id="ARBA00022691"/>
    </source>
</evidence>
<dbReference type="Gene3D" id="3.40.50.150">
    <property type="entry name" value="Vaccinia Virus protein VP39"/>
    <property type="match status" value="1"/>
</dbReference>
<reference evidence="7" key="2">
    <citation type="submission" date="2022-03" db="EMBL/GenBank/DDBJ databases">
        <title>Draft title - Genomic analysis of global carrot germplasm unveils the trajectory of domestication and the origin of high carotenoid orange carrot.</title>
        <authorList>
            <person name="Iorizzo M."/>
            <person name="Ellison S."/>
            <person name="Senalik D."/>
            <person name="Macko-Podgorni A."/>
            <person name="Grzebelus D."/>
            <person name="Bostan H."/>
            <person name="Rolling W."/>
            <person name="Curaba J."/>
            <person name="Simon P."/>
        </authorList>
    </citation>
    <scope>NUCLEOTIDE SEQUENCE</scope>
    <source>
        <tissue evidence="7">Leaf</tissue>
    </source>
</reference>
<accession>A0AAF1BD51</accession>
<proteinExistence type="predicted"/>
<dbReference type="Pfam" id="PF22528">
    <property type="entry name" value="PRMT_C"/>
    <property type="match status" value="2"/>
</dbReference>
<dbReference type="Proteomes" id="UP000077755">
    <property type="component" value="Chromosome 9"/>
</dbReference>
<dbReference type="Pfam" id="PF06325">
    <property type="entry name" value="PrmA"/>
    <property type="match status" value="1"/>
</dbReference>
<dbReference type="PANTHER" id="PTHR11006:SF73">
    <property type="entry name" value="PROTEIN ARGININE N-METHYLTRANSFERASE 6"/>
    <property type="match status" value="1"/>
</dbReference>
<gene>
    <name evidence="7" type="ORF">DCAR_0934871</name>
</gene>
<feature type="compositionally biased region" description="Polar residues" evidence="5">
    <location>
        <begin position="308"/>
        <end position="327"/>
    </location>
</feature>
<feature type="domain" description="Protein arginine N-methyltransferase" evidence="6">
    <location>
        <begin position="338"/>
        <end position="395"/>
    </location>
</feature>
<protein>
    <recommendedName>
        <fullName evidence="6">Protein arginine N-methyltransferase domain-containing protein</fullName>
    </recommendedName>
</protein>
<dbReference type="GO" id="GO:0016274">
    <property type="term" value="F:protein-arginine N-methyltransferase activity"/>
    <property type="evidence" value="ECO:0007669"/>
    <property type="project" value="InterPro"/>
</dbReference>
<dbReference type="SUPFAM" id="SSF53335">
    <property type="entry name" value="S-adenosyl-L-methionine-dependent methyltransferases"/>
    <property type="match status" value="1"/>
</dbReference>
<evidence type="ECO:0000256" key="4">
    <source>
        <dbReference type="PROSITE-ProRule" id="PRU01015"/>
    </source>
</evidence>
<evidence type="ECO:0000313" key="7">
    <source>
        <dbReference type="EMBL" id="WOH15334.1"/>
    </source>
</evidence>
<evidence type="ECO:0000313" key="8">
    <source>
        <dbReference type="Proteomes" id="UP000077755"/>
    </source>
</evidence>
<keyword evidence="3 4" id="KW-0949">S-adenosyl-L-methionine</keyword>
<sequence length="408" mass="46735">MYSIKNNHNIFPCGDHQRQVSDDDEETEIEETAYDFHDFNIHQAVIKNFLRFLKLYRTCNEAYRAAILQHQDNYIKDRIRRLYCFRFQNINIPVVVDVGSGTGILSIFCAQAGAKRVYAVEDTEIALQAQKVMEANNLSERVIVLHGYVEDVGINKKVDVIVSDWMDQLLLYNYENMLGSVLTARDRLLKPNGLIMPSSATLYIAPVTLPDRYSSKIDFWRNVYGIDMSAMVPWAIQDAYEDPCVEKIKSENLLALPQVVKRVDCYTINIKELESFKSIFEFQCLTRATFHGFAFWFDVEFSGPVTSPADSNAPPLQSSSNHPTTSGQKRKRDDPIEAIVLSTAPDKPPTHWEQMVVYLNNPIDVEQGHKIEGSVTWTPNQEEDGPNVHIRLEYKSGHRSFVREAVMR</sequence>
<reference evidence="7" key="1">
    <citation type="journal article" date="2016" name="Nat. Genet.">
        <title>A high-quality carrot genome assembly provides new insights into carotenoid accumulation and asterid genome evolution.</title>
        <authorList>
            <person name="Iorizzo M."/>
            <person name="Ellison S."/>
            <person name="Senalik D."/>
            <person name="Zeng P."/>
            <person name="Satapoomin P."/>
            <person name="Huang J."/>
            <person name="Bowman M."/>
            <person name="Iovene M."/>
            <person name="Sanseverino W."/>
            <person name="Cavagnaro P."/>
            <person name="Yildiz M."/>
            <person name="Macko-Podgorni A."/>
            <person name="Moranska E."/>
            <person name="Grzebelus E."/>
            <person name="Grzebelus D."/>
            <person name="Ashrafi H."/>
            <person name="Zheng Z."/>
            <person name="Cheng S."/>
            <person name="Spooner D."/>
            <person name="Van Deynze A."/>
            <person name="Simon P."/>
        </authorList>
    </citation>
    <scope>NUCLEOTIDE SEQUENCE</scope>
    <source>
        <tissue evidence="7">Leaf</tissue>
    </source>
</reference>
<dbReference type="GO" id="GO:0032259">
    <property type="term" value="P:methylation"/>
    <property type="evidence" value="ECO:0007669"/>
    <property type="project" value="UniProtKB-KW"/>
</dbReference>
<name>A0AAF1BD51_DAUCS</name>
<keyword evidence="8" id="KW-1185">Reference proteome</keyword>
<dbReference type="Gene3D" id="2.70.160.11">
    <property type="entry name" value="Hnrnp arginine n-methyltransferase1"/>
    <property type="match status" value="1"/>
</dbReference>
<evidence type="ECO:0000256" key="5">
    <source>
        <dbReference type="SAM" id="MobiDB-lite"/>
    </source>
</evidence>
<dbReference type="GO" id="GO:0042054">
    <property type="term" value="F:histone methyltransferase activity"/>
    <property type="evidence" value="ECO:0007669"/>
    <property type="project" value="TreeGrafter"/>
</dbReference>
<dbReference type="PANTHER" id="PTHR11006">
    <property type="entry name" value="PROTEIN ARGININE N-METHYLTRANSFERASE"/>
    <property type="match status" value="1"/>
</dbReference>
<keyword evidence="1 4" id="KW-0489">Methyltransferase</keyword>
<evidence type="ECO:0000256" key="2">
    <source>
        <dbReference type="ARBA" id="ARBA00022679"/>
    </source>
</evidence>
<dbReference type="PROSITE" id="PS51678">
    <property type="entry name" value="SAM_MT_PRMT"/>
    <property type="match status" value="1"/>
</dbReference>